<feature type="domain" description="Menaquinone biosynthesis protein MenD middle" evidence="9">
    <location>
        <begin position="197"/>
        <end position="401"/>
    </location>
</feature>
<comment type="cofactor">
    <cofactor evidence="7">
        <name>thiamine diphosphate</name>
        <dbReference type="ChEBI" id="CHEBI:58937"/>
    </cofactor>
    <text evidence="7">Binds 1 thiamine pyrophosphate per subunit.</text>
</comment>
<dbReference type="PANTHER" id="PTHR42916">
    <property type="entry name" value="2-SUCCINYL-5-ENOLPYRUVYL-6-HYDROXY-3-CYCLOHEXENE-1-CARBOXYLATE SYNTHASE"/>
    <property type="match status" value="1"/>
</dbReference>
<dbReference type="InterPro" id="IPR029061">
    <property type="entry name" value="THDP-binding"/>
</dbReference>
<proteinExistence type="inferred from homology"/>
<dbReference type="SUPFAM" id="SSF52518">
    <property type="entry name" value="Thiamin diphosphate-binding fold (THDP-binding)"/>
    <property type="match status" value="2"/>
</dbReference>
<dbReference type="GO" id="GO:0030976">
    <property type="term" value="F:thiamine pyrophosphate binding"/>
    <property type="evidence" value="ECO:0007669"/>
    <property type="project" value="UniProtKB-UniRule"/>
</dbReference>
<dbReference type="InterPro" id="IPR032264">
    <property type="entry name" value="MenD_middle"/>
</dbReference>
<dbReference type="Gene3D" id="3.40.50.1220">
    <property type="entry name" value="TPP-binding domain"/>
    <property type="match status" value="1"/>
</dbReference>
<comment type="catalytic activity">
    <reaction evidence="7">
        <text>isochorismate + 2-oxoglutarate + H(+) = 5-enolpyruvoyl-6-hydroxy-2-succinyl-cyclohex-3-ene-1-carboxylate + CO2</text>
        <dbReference type="Rhea" id="RHEA:25593"/>
        <dbReference type="ChEBI" id="CHEBI:15378"/>
        <dbReference type="ChEBI" id="CHEBI:16526"/>
        <dbReference type="ChEBI" id="CHEBI:16810"/>
        <dbReference type="ChEBI" id="CHEBI:29780"/>
        <dbReference type="ChEBI" id="CHEBI:58818"/>
        <dbReference type="EC" id="2.2.1.9"/>
    </reaction>
</comment>
<dbReference type="AlphaFoldDB" id="A0A259U303"/>
<dbReference type="OrthoDB" id="9791859at2"/>
<evidence type="ECO:0000256" key="3">
    <source>
        <dbReference type="ARBA" id="ARBA00022723"/>
    </source>
</evidence>
<evidence type="ECO:0000313" key="11">
    <source>
        <dbReference type="Proteomes" id="UP000216446"/>
    </source>
</evidence>
<evidence type="ECO:0000256" key="2">
    <source>
        <dbReference type="ARBA" id="ARBA00022679"/>
    </source>
</evidence>
<evidence type="ECO:0000256" key="6">
    <source>
        <dbReference type="ARBA" id="ARBA00023211"/>
    </source>
</evidence>
<dbReference type="SUPFAM" id="SSF52467">
    <property type="entry name" value="DHS-like NAD/FAD-binding domain"/>
    <property type="match status" value="1"/>
</dbReference>
<dbReference type="CDD" id="cd07037">
    <property type="entry name" value="TPP_PYR_MenD"/>
    <property type="match status" value="1"/>
</dbReference>
<comment type="caution">
    <text evidence="10">The sequence shown here is derived from an EMBL/GenBank/DDBJ whole genome shotgun (WGS) entry which is preliminary data.</text>
</comment>
<dbReference type="InterPro" id="IPR029035">
    <property type="entry name" value="DHS-like_NAD/FAD-binding_dom"/>
</dbReference>
<accession>A0A259U303</accession>
<dbReference type="InterPro" id="IPR004433">
    <property type="entry name" value="MenaQ_synth_MenD"/>
</dbReference>
<evidence type="ECO:0000259" key="8">
    <source>
        <dbReference type="Pfam" id="PF02776"/>
    </source>
</evidence>
<comment type="subunit">
    <text evidence="7">Homodimer.</text>
</comment>
<dbReference type="PIRSF" id="PIRSF004983">
    <property type="entry name" value="MenD"/>
    <property type="match status" value="1"/>
</dbReference>
<keyword evidence="11" id="KW-1185">Reference proteome</keyword>
<keyword evidence="6 7" id="KW-0464">Manganese</keyword>
<evidence type="ECO:0000259" key="9">
    <source>
        <dbReference type="Pfam" id="PF16582"/>
    </source>
</evidence>
<gene>
    <name evidence="7" type="primary">menD</name>
    <name evidence="10" type="ORF">BSZ36_15940</name>
</gene>
<comment type="pathway">
    <text evidence="7">Quinol/quinone metabolism; 1,4-dihydroxy-2-naphthoate biosynthesis; 1,4-dihydroxy-2-naphthoate from chorismate: step 2/7.</text>
</comment>
<dbReference type="Proteomes" id="UP000216446">
    <property type="component" value="Unassembled WGS sequence"/>
</dbReference>
<dbReference type="GO" id="GO:0009234">
    <property type="term" value="P:menaquinone biosynthetic process"/>
    <property type="evidence" value="ECO:0007669"/>
    <property type="project" value="UniProtKB-UniRule"/>
</dbReference>
<dbReference type="EMBL" id="MQWB01000001">
    <property type="protein sequence ID" value="OZC04336.1"/>
    <property type="molecule type" value="Genomic_DNA"/>
</dbReference>
<dbReference type="NCBIfam" id="TIGR00173">
    <property type="entry name" value="menD"/>
    <property type="match status" value="1"/>
</dbReference>
<dbReference type="RefSeq" id="WP_094550694.1">
    <property type="nucleotide sequence ID" value="NZ_MQWB01000001.1"/>
</dbReference>
<keyword evidence="4 7" id="KW-0460">Magnesium</keyword>
<keyword evidence="5 7" id="KW-0786">Thiamine pyrophosphate</keyword>
<evidence type="ECO:0000256" key="4">
    <source>
        <dbReference type="ARBA" id="ARBA00022842"/>
    </source>
</evidence>
<keyword evidence="3 7" id="KW-0479">Metal-binding</keyword>
<dbReference type="EC" id="2.2.1.9" evidence="7"/>
<protein>
    <recommendedName>
        <fullName evidence="7">2-succinyl-5-enolpyruvyl-6-hydroxy-3-cyclohexene-1-carboxylate synthase</fullName>
        <shortName evidence="7">SEPHCHC synthase</shortName>
        <ecNumber evidence="7">2.2.1.9</ecNumber>
    </recommendedName>
    <alternativeName>
        <fullName evidence="7">Menaquinone biosynthesis protein MenD</fullName>
    </alternativeName>
</protein>
<dbReference type="GO" id="GO:0000287">
    <property type="term" value="F:magnesium ion binding"/>
    <property type="evidence" value="ECO:0007669"/>
    <property type="project" value="UniProtKB-UniRule"/>
</dbReference>
<keyword evidence="2 7" id="KW-0808">Transferase</keyword>
<dbReference type="Pfam" id="PF02776">
    <property type="entry name" value="TPP_enzyme_N"/>
    <property type="match status" value="1"/>
</dbReference>
<feature type="domain" description="Thiamine pyrophosphate enzyme N-terminal TPP-binding" evidence="8">
    <location>
        <begin position="18"/>
        <end position="127"/>
    </location>
</feature>
<name>A0A259U303_9BACT</name>
<dbReference type="GO" id="GO:0070204">
    <property type="term" value="F:2-succinyl-5-enolpyruvyl-6-hydroxy-3-cyclohexene-1-carboxylic-acid synthase activity"/>
    <property type="evidence" value="ECO:0007669"/>
    <property type="project" value="UniProtKB-UniRule"/>
</dbReference>
<dbReference type="PANTHER" id="PTHR42916:SF1">
    <property type="entry name" value="PROTEIN PHYLLO, CHLOROPLASTIC"/>
    <property type="match status" value="1"/>
</dbReference>
<keyword evidence="1 7" id="KW-0474">Menaquinone biosynthesis</keyword>
<comment type="similarity">
    <text evidence="7">Belongs to the TPP enzyme family. MenD subfamily.</text>
</comment>
<evidence type="ECO:0000313" key="10">
    <source>
        <dbReference type="EMBL" id="OZC04336.1"/>
    </source>
</evidence>
<evidence type="ECO:0000256" key="7">
    <source>
        <dbReference type="HAMAP-Rule" id="MF_01659"/>
    </source>
</evidence>
<dbReference type="UniPathway" id="UPA01057">
    <property type="reaction ID" value="UER00164"/>
</dbReference>
<dbReference type="FunCoup" id="A0A259U303">
    <property type="interactions" value="109"/>
</dbReference>
<evidence type="ECO:0000256" key="5">
    <source>
        <dbReference type="ARBA" id="ARBA00023052"/>
    </source>
</evidence>
<dbReference type="InterPro" id="IPR012001">
    <property type="entry name" value="Thiamin_PyroP_enz_TPP-bd_dom"/>
</dbReference>
<evidence type="ECO:0000256" key="1">
    <source>
        <dbReference type="ARBA" id="ARBA00022428"/>
    </source>
</evidence>
<dbReference type="UniPathway" id="UPA00079"/>
<reference evidence="10 11" key="1">
    <citation type="submission" date="2016-11" db="EMBL/GenBank/DDBJ databases">
        <title>Study of marine rhodopsin-containing bacteria.</title>
        <authorList>
            <person name="Yoshizawa S."/>
            <person name="Kumagai Y."/>
            <person name="Kogure K."/>
        </authorList>
    </citation>
    <scope>NUCLEOTIDE SEQUENCE [LARGE SCALE GENOMIC DNA]</scope>
    <source>
        <strain evidence="10 11">SG-29</strain>
    </source>
</reference>
<organism evidence="10 11">
    <name type="scientific">Rubricoccus marinus</name>
    <dbReference type="NCBI Taxonomy" id="716817"/>
    <lineage>
        <taxon>Bacteria</taxon>
        <taxon>Pseudomonadati</taxon>
        <taxon>Rhodothermota</taxon>
        <taxon>Rhodothermia</taxon>
        <taxon>Rhodothermales</taxon>
        <taxon>Rubricoccaceae</taxon>
        <taxon>Rubricoccus</taxon>
    </lineage>
</organism>
<dbReference type="HAMAP" id="MF_01659">
    <property type="entry name" value="MenD"/>
    <property type="match status" value="1"/>
</dbReference>
<sequence>MPAPDSVFHAPNANHLWAALLVEELVRHGVTHFVVAPGSRSTPLAAAVAQNPRAEAHVHIDERGGAFLALGIGRATGIPAAWITTSGTAVANGLPAAVEADAAGVPLLLVTADRPPELRDTGANQTIRQPPLFASVARWATDLAPPTPEVDPAYVLTSAAHAVARARGLHPGPVHLNCPFREPLAPVENGTGALPDHLQAWASGVAPYTETIEVRTAPAPEAVASAAQALSGCRRVLLVAGQGADAAACRRAAEATGWVLLADVLSGARTPEASGAPFYDLALSSAAFAASHAPDAVVHVGARPTSKRLQALIDRAPLAIRISPEAGRLDPAHRVTHRITADPGPALDALAAAVRSSPEAGWREAWNAASGAVAGVIEDALSGGEITEPHVARTVAALAPSALVVAASMPIRDVDSFGQPLAPVFANRGASGIDGTVATAGGVARGLGAPTVLLIGDLALLHDLNSLALLRSGPPVVVVAVNNDGGGIFHFLPIAPGGSGPAPLAPEAFEPFFGTPHGLDFADAAAMFGLRYYAPDSARFFERYLEEALASGASAIIEVCTDRHANAALHRAITARCAEAVGATL</sequence>
<dbReference type="CDD" id="cd02009">
    <property type="entry name" value="TPP_SHCHC_synthase"/>
    <property type="match status" value="1"/>
</dbReference>
<dbReference type="Pfam" id="PF16582">
    <property type="entry name" value="TPP_enzyme_M_2"/>
    <property type="match status" value="1"/>
</dbReference>
<dbReference type="GO" id="GO:0030145">
    <property type="term" value="F:manganese ion binding"/>
    <property type="evidence" value="ECO:0007669"/>
    <property type="project" value="UniProtKB-UniRule"/>
</dbReference>
<comment type="function">
    <text evidence="7">Catalyzes the thiamine diphosphate-dependent decarboxylation of 2-oxoglutarate and the subsequent addition of the resulting succinic semialdehyde-thiamine pyrophosphate anion to isochorismate to yield 2-succinyl-5-enolpyruvyl-6-hydroxy-3-cyclohexene-1-carboxylate (SEPHCHC).</text>
</comment>
<dbReference type="Gene3D" id="3.40.50.970">
    <property type="match status" value="2"/>
</dbReference>
<dbReference type="InParanoid" id="A0A259U303"/>
<comment type="pathway">
    <text evidence="7">Quinol/quinone metabolism; menaquinone biosynthesis.</text>
</comment>
<comment type="cofactor">
    <cofactor evidence="7">
        <name>Mg(2+)</name>
        <dbReference type="ChEBI" id="CHEBI:18420"/>
    </cofactor>
    <cofactor evidence="7">
        <name>Mn(2+)</name>
        <dbReference type="ChEBI" id="CHEBI:29035"/>
    </cofactor>
</comment>